<name>G5IXH3_BORBU</name>
<keyword evidence="1" id="KW-0614">Plasmid</keyword>
<keyword evidence="2" id="KW-1185">Reference proteome</keyword>
<dbReference type="EnsemblBacteria" id="AET25406">
    <property type="protein sequence ID" value="AET25406"/>
    <property type="gene ID" value="BB_J0056"/>
</dbReference>
<dbReference type="EMBL" id="AE000787">
    <property type="protein sequence ID" value="AET25406.1"/>
    <property type="molecule type" value="Genomic_DNA"/>
</dbReference>
<sequence>MQLFYIKKSLEAFLFLYFFNLLRSNTKKSKNLYNIVYFSIINNKFYLFKIRFK</sequence>
<dbReference type="HOGENOM" id="CLU_3059088_0_0_12"/>
<evidence type="ECO:0000313" key="2">
    <source>
        <dbReference type="Proteomes" id="UP000001807"/>
    </source>
</evidence>
<proteinExistence type="predicted"/>
<accession>G5IXH3</accession>
<geneLocation type="plasmid" evidence="1 2">
    <name>lp38</name>
</geneLocation>
<protein>
    <submittedName>
        <fullName evidence="1">Uncharacterized protein</fullName>
    </submittedName>
</protein>
<dbReference type="Proteomes" id="UP000001807">
    <property type="component" value="Plasmid lp38"/>
</dbReference>
<reference evidence="1 2" key="1">
    <citation type="journal article" date="1997" name="Nature">
        <title>Genomic sequence of a Lyme disease spirochaete, Borrelia burgdorferi.</title>
        <authorList>
            <person name="Fraser C.M."/>
            <person name="Casjens S."/>
            <person name="Huang W.M."/>
            <person name="Sutton G.G."/>
            <person name="Clayton R."/>
            <person name="Lathigra R."/>
            <person name="White O."/>
            <person name="Ketchum K.A."/>
            <person name="Dodson R."/>
            <person name="Hickey E.K."/>
            <person name="Gwinn M."/>
            <person name="Dougherty B."/>
            <person name="Tomb J.F."/>
            <person name="Fleischmann R.D."/>
            <person name="Richardson D."/>
            <person name="Peterson J."/>
            <person name="Kerlavage A.R."/>
            <person name="Quackenbush J."/>
            <person name="Salzberg S."/>
            <person name="Hanson M."/>
            <person name="van Vugt R."/>
            <person name="Palmer N."/>
            <person name="Adams M.D."/>
            <person name="Gocayne J."/>
            <person name="Weidman J."/>
            <person name="Utterback T."/>
            <person name="Watthey L."/>
            <person name="McDonald L."/>
            <person name="Artiach P."/>
            <person name="Bowman C."/>
            <person name="Garland S."/>
            <person name="Fuji C."/>
            <person name="Cotton M.D."/>
            <person name="Horst K."/>
            <person name="Roberts K."/>
            <person name="Hatch B."/>
            <person name="Smith H.O."/>
            <person name="Venter J.C."/>
        </authorList>
    </citation>
    <scope>NUCLEOTIDE SEQUENCE [LARGE SCALE GENOMIC DNA]</scope>
    <source>
        <strain evidence="2">ATCC 35210 / DSM 4680 / CIP 102532 / B31</strain>
    </source>
</reference>
<dbReference type="KEGG" id="bbu:BB_J0056"/>
<gene>
    <name evidence="1" type="ordered locus">BB_J0056</name>
</gene>
<dbReference type="AlphaFoldDB" id="G5IXH3"/>
<organism evidence="1 2">
    <name type="scientific">Borreliella burgdorferi (strain ATCC 35210 / DSM 4680 / CIP 102532 / B31)</name>
    <name type="common">Borrelia burgdorferi</name>
    <dbReference type="NCBI Taxonomy" id="224326"/>
    <lineage>
        <taxon>Bacteria</taxon>
        <taxon>Pseudomonadati</taxon>
        <taxon>Spirochaetota</taxon>
        <taxon>Spirochaetia</taxon>
        <taxon>Spirochaetales</taxon>
        <taxon>Borreliaceae</taxon>
        <taxon>Borreliella</taxon>
    </lineage>
</organism>
<evidence type="ECO:0000313" key="1">
    <source>
        <dbReference type="EMBL" id="AET25406.1"/>
    </source>
</evidence>